<dbReference type="RefSeq" id="XP_044567583.1">
    <property type="nucleotide sequence ID" value="XM_044701191.1"/>
</dbReference>
<dbReference type="InterPro" id="IPR029787">
    <property type="entry name" value="Nucleotide_cyclase"/>
</dbReference>
<dbReference type="AlphaFoldDB" id="A0A6A5CB38"/>
<feature type="compositionally biased region" description="Low complexity" evidence="1">
    <location>
        <begin position="60"/>
        <end position="80"/>
    </location>
</feature>
<keyword evidence="2" id="KW-0472">Membrane</keyword>
<gene>
    <name evidence="4" type="ORF">FDP41_010849</name>
</gene>
<dbReference type="InterPro" id="IPR050697">
    <property type="entry name" value="Adenylyl/Guanylyl_Cyclase_3/4"/>
</dbReference>
<keyword evidence="5" id="KW-1185">Reference proteome</keyword>
<reference evidence="4 5" key="1">
    <citation type="journal article" date="2019" name="Sci. Rep.">
        <title>Nanopore sequencing improves the draft genome of the human pathogenic amoeba Naegleria fowleri.</title>
        <authorList>
            <person name="Liechti N."/>
            <person name="Schurch N."/>
            <person name="Bruggmann R."/>
            <person name="Wittwer M."/>
        </authorList>
    </citation>
    <scope>NUCLEOTIDE SEQUENCE [LARGE SCALE GENOMIC DNA]</scope>
    <source>
        <strain evidence="4 5">ATCC 30894</strain>
    </source>
</reference>
<feature type="compositionally biased region" description="Polar residues" evidence="1">
    <location>
        <begin position="81"/>
        <end position="93"/>
    </location>
</feature>
<dbReference type="GeneID" id="68118064"/>
<keyword evidence="2" id="KW-1133">Transmembrane helix</keyword>
<dbReference type="PANTHER" id="PTHR43081">
    <property type="entry name" value="ADENYLATE CYCLASE, TERMINAL-DIFFERENTIATION SPECIFIC-RELATED"/>
    <property type="match status" value="1"/>
</dbReference>
<evidence type="ECO:0000313" key="4">
    <source>
        <dbReference type="EMBL" id="KAF0982870.1"/>
    </source>
</evidence>
<feature type="region of interest" description="Disordered" evidence="1">
    <location>
        <begin position="1"/>
        <end position="104"/>
    </location>
</feature>
<dbReference type="SUPFAM" id="SSF55073">
    <property type="entry name" value="Nucleotide cyclase"/>
    <property type="match status" value="1"/>
</dbReference>
<proteinExistence type="predicted"/>
<dbReference type="GO" id="GO:0035556">
    <property type="term" value="P:intracellular signal transduction"/>
    <property type="evidence" value="ECO:0007669"/>
    <property type="project" value="InterPro"/>
</dbReference>
<dbReference type="GO" id="GO:0006171">
    <property type="term" value="P:cAMP biosynthetic process"/>
    <property type="evidence" value="ECO:0007669"/>
    <property type="project" value="TreeGrafter"/>
</dbReference>
<feature type="transmembrane region" description="Helical" evidence="2">
    <location>
        <begin position="458"/>
        <end position="483"/>
    </location>
</feature>
<dbReference type="CDD" id="cd07302">
    <property type="entry name" value="CHD"/>
    <property type="match status" value="1"/>
</dbReference>
<dbReference type="OrthoDB" id="60033at2759"/>
<dbReference type="VEuPathDB" id="AmoebaDB:NfTy_015180"/>
<dbReference type="PANTHER" id="PTHR43081:SF1">
    <property type="entry name" value="ADENYLATE CYCLASE, TERMINAL-DIFFERENTIATION SPECIFIC"/>
    <property type="match status" value="1"/>
</dbReference>
<dbReference type="VEuPathDB" id="AmoebaDB:FDP41_010849"/>
<dbReference type="SMART" id="SM00044">
    <property type="entry name" value="CYCc"/>
    <property type="match status" value="1"/>
</dbReference>
<dbReference type="Gene3D" id="3.30.70.1230">
    <property type="entry name" value="Nucleotide cyclase"/>
    <property type="match status" value="1"/>
</dbReference>
<feature type="compositionally biased region" description="Low complexity" evidence="1">
    <location>
        <begin position="1"/>
        <end position="29"/>
    </location>
</feature>
<dbReference type="PROSITE" id="PS50125">
    <property type="entry name" value="GUANYLATE_CYCLASE_2"/>
    <property type="match status" value="1"/>
</dbReference>
<dbReference type="VEuPathDB" id="AmoebaDB:NF0024980"/>
<protein>
    <recommendedName>
        <fullName evidence="3">Guanylate cyclase domain-containing protein</fullName>
    </recommendedName>
</protein>
<evidence type="ECO:0000256" key="1">
    <source>
        <dbReference type="SAM" id="MobiDB-lite"/>
    </source>
</evidence>
<evidence type="ECO:0000259" key="3">
    <source>
        <dbReference type="PROSITE" id="PS50125"/>
    </source>
</evidence>
<sequence>MEQTPGSPPQQQQQHPKLLTQSSITSTSSRKLTDEDEDCHSVKQIEVLSNPLKQRKESQRTLQSDCSSSSQSSLFQPKFSNVTKQTSKASLNNKKPKMKRSTTVTGRGLISSKSFVPITPIGVRPTELESKKPRTHWMPRVSFQWASMFIMLCMVAFSSISIWTITFGVHISLTQKDRNDSLLDNTLSTGRTVQEMLKSLSREAKDLQTSLSTIDIVGPLRSYSQLRSIQAIITQKTLTLGALVDGIYVSFYKSGDLLSITPSSKTESLFWLEMYIQSLSGKENFGKEYSEADLYYWLSNSTFEMTPKSSRIHSNIGTSSLEAMCYEASSTLEPKLTSPFAFEYFSSDNIGAISMKLSLNSTDYGCVGILLSKSYLESLLKPSSTFSTIQGCTVLMNKSPIASYDSQIDTSFIESYSGKVARLNLNTISTADFTALNSYESGIYWNILCKGSSIDWNYFYMALVIIAVPILTFLCVACVWLCYRFAFFKHIKLLSQGFSDIRKLDLESDTVMKALELKSFCSEIIEIRNNFRDIHTNISSFTKYVPVCVSQEVIQNKKTAVLGLEDILCVVSFLDIKDFTSYSEKLTPNQLVRVMSDAFEGLSNLVVDGGAVLDKYIGDCVMSFYECGTGGMQNQMKTACQVAIASVRFLKSMWKIWRQEGLPLLECRIGLNCGPVKRGNFGSNNRFQYTILGDVVNTTSRLEGLNKRYGTEILVSDPIYQTVSQFQMFEIEGRALQVTKSEQRQFGLFKSLNYADITLDEMIFRRVDNVAVKGKDSFIPIYSLVDRCDIPAKQAEVFFEHDLPIYNQGIHLLLDKLDVRGALAKFEEISWKDNLVSQKIQFCKDLLQRSESEWTGLLKLDEK</sequence>
<dbReference type="EMBL" id="VFQX01000007">
    <property type="protein sequence ID" value="KAF0982870.1"/>
    <property type="molecule type" value="Genomic_DNA"/>
</dbReference>
<name>A0A6A5CB38_NAEFO</name>
<keyword evidence="2" id="KW-0812">Transmembrane</keyword>
<organism evidence="4 5">
    <name type="scientific">Naegleria fowleri</name>
    <name type="common">Brain eating amoeba</name>
    <dbReference type="NCBI Taxonomy" id="5763"/>
    <lineage>
        <taxon>Eukaryota</taxon>
        <taxon>Discoba</taxon>
        <taxon>Heterolobosea</taxon>
        <taxon>Tetramitia</taxon>
        <taxon>Eutetramitia</taxon>
        <taxon>Vahlkampfiidae</taxon>
        <taxon>Naegleria</taxon>
    </lineage>
</organism>
<evidence type="ECO:0000313" key="5">
    <source>
        <dbReference type="Proteomes" id="UP000444721"/>
    </source>
</evidence>
<feature type="domain" description="Guanylate cyclase" evidence="3">
    <location>
        <begin position="570"/>
        <end position="703"/>
    </location>
</feature>
<dbReference type="InterPro" id="IPR001054">
    <property type="entry name" value="A/G_cyclase"/>
</dbReference>
<comment type="caution">
    <text evidence="4">The sequence shown here is derived from an EMBL/GenBank/DDBJ whole genome shotgun (WGS) entry which is preliminary data.</text>
</comment>
<accession>A0A6A5CB38</accession>
<dbReference type="Pfam" id="PF00211">
    <property type="entry name" value="Guanylate_cyc"/>
    <property type="match status" value="1"/>
</dbReference>
<feature type="transmembrane region" description="Helical" evidence="2">
    <location>
        <begin position="141"/>
        <end position="165"/>
    </location>
</feature>
<evidence type="ECO:0000256" key="2">
    <source>
        <dbReference type="SAM" id="Phobius"/>
    </source>
</evidence>
<dbReference type="Proteomes" id="UP000444721">
    <property type="component" value="Unassembled WGS sequence"/>
</dbReference>